<sequence length="297" mass="33970">MTRKPYDQFSKQFLEELLSPLGKVEVNKEITDEIRQVDILFSAIPTPQANQQSLGLLGRIAVGISLLEPFRNQPTKTEVRNCLLKVFTVMADSQRKAKREDASLPEDNLARLWILAPSASESLLNSFGAKLDLETWTTGVYFLADSLRTAIVAINQLPVTSETLWLRLLGKGETQRQAVRELLALPQSNLVRQNTLKLITNWRIVSIQQPENLTEDDQELIMNLSQAYQQWEETTKQQARLEERREVVENLLKVRFGSVDEELSRVIDRLLQLPPEEFTPLCIQLSREELLTRFAAT</sequence>
<protein>
    <recommendedName>
        <fullName evidence="3">Flagellar assembly protein H</fullName>
    </recommendedName>
</protein>
<comment type="caution">
    <text evidence="1">The sequence shown here is derived from an EMBL/GenBank/DDBJ whole genome shotgun (WGS) entry which is preliminary data.</text>
</comment>
<accession>A0ABR8ANQ5</accession>
<dbReference type="EMBL" id="JACJQH010000119">
    <property type="protein sequence ID" value="MBD2200830.1"/>
    <property type="molecule type" value="Genomic_DNA"/>
</dbReference>
<gene>
    <name evidence="1" type="ORF">H6G24_36225</name>
</gene>
<organism evidence="1 2">
    <name type="scientific">Calothrix parietina FACHB-288</name>
    <dbReference type="NCBI Taxonomy" id="2692896"/>
    <lineage>
        <taxon>Bacteria</taxon>
        <taxon>Bacillati</taxon>
        <taxon>Cyanobacteriota</taxon>
        <taxon>Cyanophyceae</taxon>
        <taxon>Nostocales</taxon>
        <taxon>Calotrichaceae</taxon>
        <taxon>Calothrix</taxon>
    </lineage>
</organism>
<dbReference type="Proteomes" id="UP000658514">
    <property type="component" value="Unassembled WGS sequence"/>
</dbReference>
<dbReference type="RefSeq" id="WP_190552093.1">
    <property type="nucleotide sequence ID" value="NZ_CAWPNO010000023.1"/>
</dbReference>
<evidence type="ECO:0008006" key="3">
    <source>
        <dbReference type="Google" id="ProtNLM"/>
    </source>
</evidence>
<proteinExistence type="predicted"/>
<name>A0ABR8ANQ5_9CYAN</name>
<keyword evidence="2" id="KW-1185">Reference proteome</keyword>
<evidence type="ECO:0000313" key="2">
    <source>
        <dbReference type="Proteomes" id="UP000658514"/>
    </source>
</evidence>
<reference evidence="1 2" key="1">
    <citation type="journal article" date="2020" name="ISME J.">
        <title>Comparative genomics reveals insights into cyanobacterial evolution and habitat adaptation.</title>
        <authorList>
            <person name="Chen M.Y."/>
            <person name="Teng W.K."/>
            <person name="Zhao L."/>
            <person name="Hu C.X."/>
            <person name="Zhou Y.K."/>
            <person name="Han B.P."/>
            <person name="Song L.R."/>
            <person name="Shu W.S."/>
        </authorList>
    </citation>
    <scope>NUCLEOTIDE SEQUENCE [LARGE SCALE GENOMIC DNA]</scope>
    <source>
        <strain evidence="1 2">FACHB-288</strain>
    </source>
</reference>
<evidence type="ECO:0000313" key="1">
    <source>
        <dbReference type="EMBL" id="MBD2200830.1"/>
    </source>
</evidence>